<gene>
    <name evidence="2" type="ORF">AVDCRST_MAG40-1327</name>
</gene>
<proteinExistence type="predicted"/>
<dbReference type="AlphaFoldDB" id="A0A6J4KX27"/>
<reference evidence="2" key="1">
    <citation type="submission" date="2020-02" db="EMBL/GenBank/DDBJ databases">
        <authorList>
            <person name="Meier V. D."/>
        </authorList>
    </citation>
    <scope>NUCLEOTIDE SEQUENCE</scope>
    <source>
        <strain evidence="2">AVDCRST_MAG40</strain>
    </source>
</reference>
<evidence type="ECO:0000256" key="1">
    <source>
        <dbReference type="SAM" id="MobiDB-lite"/>
    </source>
</evidence>
<organism evidence="2">
    <name type="scientific">uncultured Gemmatimonadaceae bacterium</name>
    <dbReference type="NCBI Taxonomy" id="246130"/>
    <lineage>
        <taxon>Bacteria</taxon>
        <taxon>Pseudomonadati</taxon>
        <taxon>Gemmatimonadota</taxon>
        <taxon>Gemmatimonadia</taxon>
        <taxon>Gemmatimonadales</taxon>
        <taxon>Gemmatimonadaceae</taxon>
        <taxon>environmental samples</taxon>
    </lineage>
</organism>
<evidence type="ECO:0000313" key="2">
    <source>
        <dbReference type="EMBL" id="CAA9317988.1"/>
    </source>
</evidence>
<feature type="non-terminal residue" evidence="2">
    <location>
        <position position="1"/>
    </location>
</feature>
<dbReference type="EMBL" id="CADCTX010000416">
    <property type="protein sequence ID" value="CAA9317988.1"/>
    <property type="molecule type" value="Genomic_DNA"/>
</dbReference>
<name>A0A6J4KX27_9BACT</name>
<feature type="non-terminal residue" evidence="2">
    <location>
        <position position="72"/>
    </location>
</feature>
<sequence>VADPEAIRCRRGEIPRDEVRRGRPRRVGDRGAHPPAAVAPDEGGRAHQPGHPLAGTAHPARAQLGVDPRRAI</sequence>
<feature type="compositionally biased region" description="Basic and acidic residues" evidence="1">
    <location>
        <begin position="1"/>
        <end position="32"/>
    </location>
</feature>
<feature type="region of interest" description="Disordered" evidence="1">
    <location>
        <begin position="1"/>
        <end position="72"/>
    </location>
</feature>
<protein>
    <submittedName>
        <fullName evidence="2">Uncharacterized protein</fullName>
    </submittedName>
</protein>
<accession>A0A6J4KX27</accession>
<dbReference type="AntiFam" id="ANF00009">
    <property type="entry name" value="Shadow ORF (opposite transposase protein)"/>
</dbReference>